<dbReference type="InterPro" id="IPR029064">
    <property type="entry name" value="Ribosomal_eL30-like_sf"/>
</dbReference>
<evidence type="ECO:0000256" key="3">
    <source>
        <dbReference type="ARBA" id="ARBA00022679"/>
    </source>
</evidence>
<dbReference type="InterPro" id="IPR013123">
    <property type="entry name" value="SpoU_subst-bd"/>
</dbReference>
<sequence length="267" mass="28826">MTEQEKQEDWIAGKHPVLEALRSGREINKILIAEQAQKHAVLPIITEAKKLGIVIQNVDKRKLDQVSGGVQHQGVAAQVAAYRYAEIDELLAYARSKGEEPLILLLDEIEDPHNLGSILRTAECTGVHGVIIPKRRSASLNATVSKTSAGAAEHVLVARVTNMAQTIDRLKEEGVWIAGADVAAKGDVYQANFNMPLGLVIGNESKGMGRLIKEKCDFLVKLPMLGKLNSLNASVAAGVLMYEVVRQRLGQAGNQAKLATSPAVQSE</sequence>
<dbReference type="InterPro" id="IPR029028">
    <property type="entry name" value="Alpha/beta_knot_MTases"/>
</dbReference>
<organism evidence="5 6">
    <name type="scientific">Paenibacillus roseus</name>
    <dbReference type="NCBI Taxonomy" id="2798579"/>
    <lineage>
        <taxon>Bacteria</taxon>
        <taxon>Bacillati</taxon>
        <taxon>Bacillota</taxon>
        <taxon>Bacilli</taxon>
        <taxon>Bacillales</taxon>
        <taxon>Paenibacillaceae</taxon>
        <taxon>Paenibacillus</taxon>
    </lineage>
</organism>
<proteinExistence type="inferred from homology"/>
<evidence type="ECO:0000256" key="1">
    <source>
        <dbReference type="ARBA" id="ARBA00007228"/>
    </source>
</evidence>
<evidence type="ECO:0000259" key="4">
    <source>
        <dbReference type="SMART" id="SM00967"/>
    </source>
</evidence>
<dbReference type="FunFam" id="3.40.1280.10:FF:000008">
    <property type="entry name" value="Group 3 RNA methyltransferase TrmH"/>
    <property type="match status" value="1"/>
</dbReference>
<keyword evidence="3" id="KW-0808">Transferase</keyword>
<dbReference type="SUPFAM" id="SSF75217">
    <property type="entry name" value="alpha/beta knot"/>
    <property type="match status" value="1"/>
</dbReference>
<keyword evidence="6" id="KW-1185">Reference proteome</keyword>
<dbReference type="EMBL" id="JAELUP010000016">
    <property type="protein sequence ID" value="MBJ6361012.1"/>
    <property type="molecule type" value="Genomic_DNA"/>
</dbReference>
<dbReference type="Pfam" id="PF00588">
    <property type="entry name" value="SpoU_methylase"/>
    <property type="match status" value="1"/>
</dbReference>
<dbReference type="CDD" id="cd18103">
    <property type="entry name" value="SpoU-like_RlmB"/>
    <property type="match status" value="1"/>
</dbReference>
<dbReference type="GO" id="GO:0006396">
    <property type="term" value="P:RNA processing"/>
    <property type="evidence" value="ECO:0007669"/>
    <property type="project" value="InterPro"/>
</dbReference>
<keyword evidence="2" id="KW-0489">Methyltransferase</keyword>
<dbReference type="GO" id="GO:0005829">
    <property type="term" value="C:cytosol"/>
    <property type="evidence" value="ECO:0007669"/>
    <property type="project" value="TreeGrafter"/>
</dbReference>
<protein>
    <submittedName>
        <fullName evidence="5">23S rRNA (Guanosine(2251)-2'-O)-methyltransferase RlmB</fullName>
    </submittedName>
</protein>
<comment type="similarity">
    <text evidence="1">Belongs to the class IV-like SAM-binding methyltransferase superfamily. RNA methyltransferase TrmH family.</text>
</comment>
<dbReference type="SUPFAM" id="SSF55315">
    <property type="entry name" value="L30e-like"/>
    <property type="match status" value="1"/>
</dbReference>
<dbReference type="InterPro" id="IPR029026">
    <property type="entry name" value="tRNA_m1G_MTases_N"/>
</dbReference>
<gene>
    <name evidence="5" type="primary">rlmB</name>
    <name evidence="5" type="ORF">JFN88_06725</name>
</gene>
<dbReference type="Gene3D" id="3.30.1330.30">
    <property type="match status" value="1"/>
</dbReference>
<dbReference type="AlphaFoldDB" id="A0A934J602"/>
<dbReference type="SMART" id="SM00967">
    <property type="entry name" value="SpoU_sub_bind"/>
    <property type="match status" value="1"/>
</dbReference>
<evidence type="ECO:0000313" key="6">
    <source>
        <dbReference type="Proteomes" id="UP000640274"/>
    </source>
</evidence>
<dbReference type="Gene3D" id="3.40.1280.10">
    <property type="match status" value="1"/>
</dbReference>
<name>A0A934J602_9BACL</name>
<reference evidence="5" key="1">
    <citation type="submission" date="2020-12" db="EMBL/GenBank/DDBJ databases">
        <authorList>
            <person name="Huq M.A."/>
        </authorList>
    </citation>
    <scope>NUCLEOTIDE SEQUENCE</scope>
    <source>
        <strain evidence="5">MAHUQ-46</strain>
    </source>
</reference>
<dbReference type="PANTHER" id="PTHR46429:SF1">
    <property type="entry name" value="23S RRNA (GUANOSINE-2'-O-)-METHYLTRANSFERASE RLMB"/>
    <property type="match status" value="1"/>
</dbReference>
<dbReference type="Pfam" id="PF08032">
    <property type="entry name" value="SpoU_sub_bind"/>
    <property type="match status" value="1"/>
</dbReference>
<accession>A0A934J602</accession>
<dbReference type="RefSeq" id="WP_199018563.1">
    <property type="nucleotide sequence ID" value="NZ_JAELUP010000016.1"/>
</dbReference>
<dbReference type="GO" id="GO:0032259">
    <property type="term" value="P:methylation"/>
    <property type="evidence" value="ECO:0007669"/>
    <property type="project" value="UniProtKB-KW"/>
</dbReference>
<evidence type="ECO:0000313" key="5">
    <source>
        <dbReference type="EMBL" id="MBJ6361012.1"/>
    </source>
</evidence>
<dbReference type="GO" id="GO:0008173">
    <property type="term" value="F:RNA methyltransferase activity"/>
    <property type="evidence" value="ECO:0007669"/>
    <property type="project" value="InterPro"/>
</dbReference>
<dbReference type="InterPro" id="IPR001537">
    <property type="entry name" value="SpoU_MeTrfase"/>
</dbReference>
<dbReference type="GO" id="GO:0003723">
    <property type="term" value="F:RNA binding"/>
    <property type="evidence" value="ECO:0007669"/>
    <property type="project" value="InterPro"/>
</dbReference>
<dbReference type="PANTHER" id="PTHR46429">
    <property type="entry name" value="23S RRNA (GUANOSINE-2'-O-)-METHYLTRANSFERASE RLMB"/>
    <property type="match status" value="1"/>
</dbReference>
<dbReference type="InterPro" id="IPR004441">
    <property type="entry name" value="rRNA_MeTrfase_TrmH"/>
</dbReference>
<dbReference type="NCBIfam" id="TIGR00186">
    <property type="entry name" value="rRNA_methyl_3"/>
    <property type="match status" value="1"/>
</dbReference>
<dbReference type="Proteomes" id="UP000640274">
    <property type="component" value="Unassembled WGS sequence"/>
</dbReference>
<comment type="caution">
    <text evidence="5">The sequence shown here is derived from an EMBL/GenBank/DDBJ whole genome shotgun (WGS) entry which is preliminary data.</text>
</comment>
<evidence type="ECO:0000256" key="2">
    <source>
        <dbReference type="ARBA" id="ARBA00022603"/>
    </source>
</evidence>
<feature type="domain" description="RNA 2-O ribose methyltransferase substrate binding" evidence="4">
    <location>
        <begin position="10"/>
        <end position="85"/>
    </location>
</feature>